<gene>
    <name evidence="3" type="ORF">HERILL_LOCUS8940</name>
</gene>
<feature type="compositionally biased region" description="Acidic residues" evidence="2">
    <location>
        <begin position="125"/>
        <end position="143"/>
    </location>
</feature>
<evidence type="ECO:0000256" key="2">
    <source>
        <dbReference type="SAM" id="MobiDB-lite"/>
    </source>
</evidence>
<sequence>MAIIKERLAQLTQNKKAAEIVARDQENNIIGKNQEASNNNHISANKGEQIQLKDEPRRLRGELLQPVGNKGCPPQRNVDVVSPVTFTVMDKLHIRNDESSLLPGSENSSSLGSDESSSSDSGDASSEDDGASSDDDSDSSSSD</sequence>
<feature type="compositionally biased region" description="Polar residues" evidence="2">
    <location>
        <begin position="31"/>
        <end position="48"/>
    </location>
</feature>
<dbReference type="Proteomes" id="UP000594454">
    <property type="component" value="Chromosome 3"/>
</dbReference>
<organism evidence="3 4">
    <name type="scientific">Hermetia illucens</name>
    <name type="common">Black soldier fly</name>
    <dbReference type="NCBI Taxonomy" id="343691"/>
    <lineage>
        <taxon>Eukaryota</taxon>
        <taxon>Metazoa</taxon>
        <taxon>Ecdysozoa</taxon>
        <taxon>Arthropoda</taxon>
        <taxon>Hexapoda</taxon>
        <taxon>Insecta</taxon>
        <taxon>Pterygota</taxon>
        <taxon>Neoptera</taxon>
        <taxon>Endopterygota</taxon>
        <taxon>Diptera</taxon>
        <taxon>Brachycera</taxon>
        <taxon>Stratiomyomorpha</taxon>
        <taxon>Stratiomyidae</taxon>
        <taxon>Hermetiinae</taxon>
        <taxon>Hermetia</taxon>
    </lineage>
</organism>
<accession>A0A7R8YVU4</accession>
<feature type="compositionally biased region" description="Low complexity" evidence="2">
    <location>
        <begin position="99"/>
        <end position="124"/>
    </location>
</feature>
<evidence type="ECO:0000256" key="1">
    <source>
        <dbReference type="SAM" id="Coils"/>
    </source>
</evidence>
<dbReference type="EMBL" id="LR899011">
    <property type="protein sequence ID" value="CAD7086146.1"/>
    <property type="molecule type" value="Genomic_DNA"/>
</dbReference>
<dbReference type="InParanoid" id="A0A7R8YVU4"/>
<feature type="region of interest" description="Disordered" evidence="2">
    <location>
        <begin position="31"/>
        <end position="56"/>
    </location>
</feature>
<protein>
    <submittedName>
        <fullName evidence="3">Uncharacterized protein</fullName>
    </submittedName>
</protein>
<name>A0A7R8YVU4_HERIL</name>
<reference evidence="3 4" key="1">
    <citation type="submission" date="2020-11" db="EMBL/GenBank/DDBJ databases">
        <authorList>
            <person name="Wallbank WR R."/>
            <person name="Pardo Diaz C."/>
            <person name="Kozak K."/>
            <person name="Martin S."/>
            <person name="Jiggins C."/>
            <person name="Moest M."/>
            <person name="Warren A I."/>
            <person name="Generalovic N T."/>
            <person name="Byers J.R.P. K."/>
            <person name="Montejo-Kovacevich G."/>
            <person name="Yen C E."/>
        </authorList>
    </citation>
    <scope>NUCLEOTIDE SEQUENCE [LARGE SCALE GENOMIC DNA]</scope>
</reference>
<evidence type="ECO:0000313" key="4">
    <source>
        <dbReference type="Proteomes" id="UP000594454"/>
    </source>
</evidence>
<keyword evidence="1" id="KW-0175">Coiled coil</keyword>
<feature type="region of interest" description="Disordered" evidence="2">
    <location>
        <begin position="94"/>
        <end position="143"/>
    </location>
</feature>
<evidence type="ECO:0000313" key="3">
    <source>
        <dbReference type="EMBL" id="CAD7086146.1"/>
    </source>
</evidence>
<proteinExistence type="predicted"/>
<feature type="coiled-coil region" evidence="1">
    <location>
        <begin position="1"/>
        <end position="28"/>
    </location>
</feature>
<keyword evidence="4" id="KW-1185">Reference proteome</keyword>
<dbReference type="AlphaFoldDB" id="A0A7R8YVU4"/>